<protein>
    <submittedName>
        <fullName evidence="2">Uncharacterized protein</fullName>
    </submittedName>
</protein>
<organism evidence="2 3">
    <name type="scientific">Daphnia pulex</name>
    <name type="common">Water flea</name>
    <dbReference type="NCBI Taxonomy" id="6669"/>
    <lineage>
        <taxon>Eukaryota</taxon>
        <taxon>Metazoa</taxon>
        <taxon>Ecdysozoa</taxon>
        <taxon>Arthropoda</taxon>
        <taxon>Crustacea</taxon>
        <taxon>Branchiopoda</taxon>
        <taxon>Diplostraca</taxon>
        <taxon>Cladocera</taxon>
        <taxon>Anomopoda</taxon>
        <taxon>Daphniidae</taxon>
        <taxon>Daphnia</taxon>
    </lineage>
</organism>
<name>E9GKL5_DAPPU</name>
<feature type="region of interest" description="Disordered" evidence="1">
    <location>
        <begin position="25"/>
        <end position="61"/>
    </location>
</feature>
<proteinExistence type="predicted"/>
<evidence type="ECO:0000313" key="2">
    <source>
        <dbReference type="EMBL" id="EFX80012.1"/>
    </source>
</evidence>
<keyword evidence="3" id="KW-1185">Reference proteome</keyword>
<accession>E9GKL5</accession>
<sequence length="182" mass="20204">MEKAKEWGRSHIYGDRQRRIALSIPASGWDNKQSGETSSGKTLRTEARIDQNCSEPKTPTSVIRATCSSPISKSRSVAMDSPLNLSTIANVMALGDLHDLQKGNRALTMLLQLPNFSGGPTTLRFDRWIKLFDNIVAMSNWTDDETVNMLITKLTGPAHDMLQNILDSVTNPCQIRTTSDNR</sequence>
<evidence type="ECO:0000256" key="1">
    <source>
        <dbReference type="SAM" id="MobiDB-lite"/>
    </source>
</evidence>
<feature type="compositionally biased region" description="Polar residues" evidence="1">
    <location>
        <begin position="51"/>
        <end position="61"/>
    </location>
</feature>
<dbReference type="EMBL" id="GL732549">
    <property type="protein sequence ID" value="EFX80012.1"/>
    <property type="molecule type" value="Genomic_DNA"/>
</dbReference>
<dbReference type="KEGG" id="dpx:DAPPUDRAFT_244284"/>
<gene>
    <name evidence="2" type="ORF">DAPPUDRAFT_244284</name>
</gene>
<dbReference type="PhylomeDB" id="E9GKL5"/>
<dbReference type="InParanoid" id="E9GKL5"/>
<reference evidence="2 3" key="1">
    <citation type="journal article" date="2011" name="Science">
        <title>The ecoresponsive genome of Daphnia pulex.</title>
        <authorList>
            <person name="Colbourne J.K."/>
            <person name="Pfrender M.E."/>
            <person name="Gilbert D."/>
            <person name="Thomas W.K."/>
            <person name="Tucker A."/>
            <person name="Oakley T.H."/>
            <person name="Tokishita S."/>
            <person name="Aerts A."/>
            <person name="Arnold G.J."/>
            <person name="Basu M.K."/>
            <person name="Bauer D.J."/>
            <person name="Caceres C.E."/>
            <person name="Carmel L."/>
            <person name="Casola C."/>
            <person name="Choi J.H."/>
            <person name="Detter J.C."/>
            <person name="Dong Q."/>
            <person name="Dusheyko S."/>
            <person name="Eads B.D."/>
            <person name="Frohlich T."/>
            <person name="Geiler-Samerotte K.A."/>
            <person name="Gerlach D."/>
            <person name="Hatcher P."/>
            <person name="Jogdeo S."/>
            <person name="Krijgsveld J."/>
            <person name="Kriventseva E.V."/>
            <person name="Kultz D."/>
            <person name="Laforsch C."/>
            <person name="Lindquist E."/>
            <person name="Lopez J."/>
            <person name="Manak J.R."/>
            <person name="Muller J."/>
            <person name="Pangilinan J."/>
            <person name="Patwardhan R.P."/>
            <person name="Pitluck S."/>
            <person name="Pritham E.J."/>
            <person name="Rechtsteiner A."/>
            <person name="Rho M."/>
            <person name="Rogozin I.B."/>
            <person name="Sakarya O."/>
            <person name="Salamov A."/>
            <person name="Schaack S."/>
            <person name="Shapiro H."/>
            <person name="Shiga Y."/>
            <person name="Skalitzky C."/>
            <person name="Smith Z."/>
            <person name="Souvorov A."/>
            <person name="Sung W."/>
            <person name="Tang Z."/>
            <person name="Tsuchiya D."/>
            <person name="Tu H."/>
            <person name="Vos H."/>
            <person name="Wang M."/>
            <person name="Wolf Y.I."/>
            <person name="Yamagata H."/>
            <person name="Yamada T."/>
            <person name="Ye Y."/>
            <person name="Shaw J.R."/>
            <person name="Andrews J."/>
            <person name="Crease T.J."/>
            <person name="Tang H."/>
            <person name="Lucas S.M."/>
            <person name="Robertson H.M."/>
            <person name="Bork P."/>
            <person name="Koonin E.V."/>
            <person name="Zdobnov E.M."/>
            <person name="Grigoriev I.V."/>
            <person name="Lynch M."/>
            <person name="Boore J.L."/>
        </authorList>
    </citation>
    <scope>NUCLEOTIDE SEQUENCE [LARGE SCALE GENOMIC DNA]</scope>
</reference>
<feature type="compositionally biased region" description="Polar residues" evidence="1">
    <location>
        <begin position="30"/>
        <end position="42"/>
    </location>
</feature>
<dbReference type="HOGENOM" id="CLU_1483443_0_0_1"/>
<dbReference type="AlphaFoldDB" id="E9GKL5"/>
<evidence type="ECO:0000313" key="3">
    <source>
        <dbReference type="Proteomes" id="UP000000305"/>
    </source>
</evidence>
<dbReference type="Proteomes" id="UP000000305">
    <property type="component" value="Unassembled WGS sequence"/>
</dbReference>